<organism evidence="1 2">
    <name type="scientific">Caballeronia sordidicola</name>
    <name type="common">Burkholderia sordidicola</name>
    <dbReference type="NCBI Taxonomy" id="196367"/>
    <lineage>
        <taxon>Bacteria</taxon>
        <taxon>Pseudomonadati</taxon>
        <taxon>Pseudomonadota</taxon>
        <taxon>Betaproteobacteria</taxon>
        <taxon>Burkholderiales</taxon>
        <taxon>Burkholderiaceae</taxon>
        <taxon>Caballeronia</taxon>
    </lineage>
</organism>
<name>A0A242N3Y0_CABSO</name>
<dbReference type="EMBL" id="NBTZ01000026">
    <property type="protein sequence ID" value="OTP78371.1"/>
    <property type="molecule type" value="Genomic_DNA"/>
</dbReference>
<dbReference type="RefSeq" id="WP_075357395.1">
    <property type="nucleotide sequence ID" value="NZ_MSRG01000012.1"/>
</dbReference>
<reference evidence="1 2" key="1">
    <citation type="submission" date="2017-03" db="EMBL/GenBank/DDBJ databases">
        <title>Genome analysis of strain PAMC 26577.</title>
        <authorList>
            <person name="Oh H.-M."/>
            <person name="Yang J.-A."/>
        </authorList>
    </citation>
    <scope>NUCLEOTIDE SEQUENCE [LARGE SCALE GENOMIC DNA]</scope>
    <source>
        <strain evidence="1 2">PAMC 26577</strain>
    </source>
</reference>
<evidence type="ECO:0000313" key="1">
    <source>
        <dbReference type="EMBL" id="OTP78371.1"/>
    </source>
</evidence>
<gene>
    <name evidence="1" type="ORF">PAMC26577_06930</name>
</gene>
<dbReference type="Proteomes" id="UP000195221">
    <property type="component" value="Unassembled WGS sequence"/>
</dbReference>
<dbReference type="Gene3D" id="3.10.450.50">
    <property type="match status" value="2"/>
</dbReference>
<dbReference type="Pfam" id="PF07366">
    <property type="entry name" value="SnoaL"/>
    <property type="match status" value="1"/>
</dbReference>
<dbReference type="InterPro" id="IPR032710">
    <property type="entry name" value="NTF2-like_dom_sf"/>
</dbReference>
<sequence length="330" mass="36901">MSYDLGSYKDVPDFIYGITREIWEDRGIGGKLDKHYAPDILLRAATGFTGSNKGVTAQTLQTLHQFPDRQLVGEDVIWTPYGDGTFLSSHRLTSVMRHTGDGVLGRAEGRMVRSRIIADCWVRDQVVIEEWLVRDQAAFARCLGTSARALARSMTDRELQQGVPISFFTPEHDKPSRYKATVQSDDETVHRYLGGMQRLWHDKETAVIRDMYFHGAAFHAPGGDVLYGHGDIDTFALGYLASFPDAVLKVESARVNRDPEQPVRVAVRWSLTGTHCGFGHFGEPTGAPVYVMGMSHANLTKDKVMTEFFVTDEVSIWKQIFAHMEGKNGA</sequence>
<comment type="caution">
    <text evidence="1">The sequence shown here is derived from an EMBL/GenBank/DDBJ whole genome shotgun (WGS) entry which is preliminary data.</text>
</comment>
<protein>
    <recommendedName>
        <fullName evidence="3">SnoaL-like polyketide cyclase</fullName>
    </recommendedName>
</protein>
<evidence type="ECO:0008006" key="3">
    <source>
        <dbReference type="Google" id="ProtNLM"/>
    </source>
</evidence>
<dbReference type="GO" id="GO:0030638">
    <property type="term" value="P:polyketide metabolic process"/>
    <property type="evidence" value="ECO:0007669"/>
    <property type="project" value="InterPro"/>
</dbReference>
<dbReference type="InterPro" id="IPR009959">
    <property type="entry name" value="Cyclase_SnoaL-like"/>
</dbReference>
<proteinExistence type="predicted"/>
<dbReference type="SUPFAM" id="SSF54427">
    <property type="entry name" value="NTF2-like"/>
    <property type="match status" value="2"/>
</dbReference>
<evidence type="ECO:0000313" key="2">
    <source>
        <dbReference type="Proteomes" id="UP000195221"/>
    </source>
</evidence>
<dbReference type="AlphaFoldDB" id="A0A242N3Y0"/>
<accession>A0A242N3Y0</accession>